<organism evidence="1 2">
    <name type="scientific">Pseudomonas fluorescens</name>
    <dbReference type="NCBI Taxonomy" id="294"/>
    <lineage>
        <taxon>Bacteria</taxon>
        <taxon>Pseudomonadati</taxon>
        <taxon>Pseudomonadota</taxon>
        <taxon>Gammaproteobacteria</taxon>
        <taxon>Pseudomonadales</taxon>
        <taxon>Pseudomonadaceae</taxon>
        <taxon>Pseudomonas</taxon>
    </lineage>
</organism>
<dbReference type="Proteomes" id="UP000501669">
    <property type="component" value="Chromosome"/>
</dbReference>
<dbReference type="AlphaFoldDB" id="A0A7Z3H057"/>
<sequence length="77" mass="8328">MAVVRESALQTALISVLIASERFGVNLDDLVAHALSMTKSCPREPSVSDFIPTRASIELQNAYDAVLRGKSEPLKQA</sequence>
<proteinExistence type="predicted"/>
<reference evidence="1 2" key="1">
    <citation type="submission" date="2018-03" db="EMBL/GenBank/DDBJ databases">
        <title>Complete genome sequence of Pseudomonas fluorescens sp. G7.</title>
        <authorList>
            <person name="Gao C.-H."/>
            <person name="Li Z."/>
            <person name="Cai P."/>
        </authorList>
    </citation>
    <scope>NUCLEOTIDE SEQUENCE [LARGE SCALE GENOMIC DNA]</scope>
    <source>
        <strain evidence="1 2">G7</strain>
    </source>
</reference>
<protein>
    <submittedName>
        <fullName evidence="1">Uncharacterized protein</fullName>
    </submittedName>
</protein>
<name>A0A7Z3H057_PSEFL</name>
<evidence type="ECO:0000313" key="1">
    <source>
        <dbReference type="EMBL" id="QJP95875.1"/>
    </source>
</evidence>
<accession>A0A7Z3H057</accession>
<dbReference type="EMBL" id="CP027561">
    <property type="protein sequence ID" value="QJP95875.1"/>
    <property type="molecule type" value="Genomic_DNA"/>
</dbReference>
<evidence type="ECO:0000313" key="2">
    <source>
        <dbReference type="Proteomes" id="UP000501669"/>
    </source>
</evidence>
<gene>
    <name evidence="1" type="ORF">C6Y56_15255</name>
</gene>
<dbReference type="RefSeq" id="WP_169430564.1">
    <property type="nucleotide sequence ID" value="NZ_CP027561.1"/>
</dbReference>